<dbReference type="AlphaFoldDB" id="A0A4Q7KC00"/>
<sequence>MKHSNAAGTRAVALSPTGPAGLPLPAVWFGTAR</sequence>
<accession>A0A4Q7KC00</accession>
<reference evidence="1 2" key="1">
    <citation type="submission" date="2019-02" db="EMBL/GenBank/DDBJ databases">
        <title>Genomic Encyclopedia of Type Strains, Phase IV (KMG-IV): sequencing the most valuable type-strain genomes for metagenomic binning, comparative biology and taxonomic classification.</title>
        <authorList>
            <person name="Goeker M."/>
        </authorList>
    </citation>
    <scope>NUCLEOTIDE SEQUENCE [LARGE SCALE GENOMIC DNA]</scope>
    <source>
        <strain evidence="1 2">DSM 101727</strain>
    </source>
</reference>
<organism evidence="1 2">
    <name type="scientific">Herbihabitans rhizosphaerae</name>
    <dbReference type="NCBI Taxonomy" id="1872711"/>
    <lineage>
        <taxon>Bacteria</taxon>
        <taxon>Bacillati</taxon>
        <taxon>Actinomycetota</taxon>
        <taxon>Actinomycetes</taxon>
        <taxon>Pseudonocardiales</taxon>
        <taxon>Pseudonocardiaceae</taxon>
        <taxon>Herbihabitans</taxon>
    </lineage>
</organism>
<keyword evidence="2" id="KW-1185">Reference proteome</keyword>
<comment type="caution">
    <text evidence="1">The sequence shown here is derived from an EMBL/GenBank/DDBJ whole genome shotgun (WGS) entry which is preliminary data.</text>
</comment>
<proteinExistence type="predicted"/>
<dbReference type="EMBL" id="SGWQ01000017">
    <property type="protein sequence ID" value="RZS30324.1"/>
    <property type="molecule type" value="Genomic_DNA"/>
</dbReference>
<gene>
    <name evidence="1" type="ORF">EV193_11720</name>
</gene>
<name>A0A4Q7KC00_9PSEU</name>
<evidence type="ECO:0000313" key="1">
    <source>
        <dbReference type="EMBL" id="RZS30324.1"/>
    </source>
</evidence>
<protein>
    <submittedName>
        <fullName evidence="1">Uncharacterized protein</fullName>
    </submittedName>
</protein>
<evidence type="ECO:0000313" key="2">
    <source>
        <dbReference type="Proteomes" id="UP000294257"/>
    </source>
</evidence>
<dbReference type="Proteomes" id="UP000294257">
    <property type="component" value="Unassembled WGS sequence"/>
</dbReference>